<protein>
    <submittedName>
        <fullName evidence="7">HTH-type transcriptional repressor CarH</fullName>
    </submittedName>
</protein>
<name>A0ABQ5YFF9_9NEIS</name>
<dbReference type="InterPro" id="IPR036594">
    <property type="entry name" value="Meth_synthase_dom"/>
</dbReference>
<dbReference type="Gene3D" id="3.40.50.280">
    <property type="entry name" value="Cobalamin-binding domain"/>
    <property type="match status" value="1"/>
</dbReference>
<comment type="caution">
    <text evidence="7">The sequence shown here is derived from an EMBL/GenBank/DDBJ whole genome shotgun (WGS) entry which is preliminary data.</text>
</comment>
<evidence type="ECO:0000256" key="3">
    <source>
        <dbReference type="ARBA" id="ARBA00023125"/>
    </source>
</evidence>
<dbReference type="SMART" id="SM00422">
    <property type="entry name" value="HTH_MERR"/>
    <property type="match status" value="1"/>
</dbReference>
<evidence type="ECO:0000256" key="4">
    <source>
        <dbReference type="ARBA" id="ARBA00023163"/>
    </source>
</evidence>
<evidence type="ECO:0000259" key="5">
    <source>
        <dbReference type="PROSITE" id="PS50937"/>
    </source>
</evidence>
<evidence type="ECO:0000256" key="1">
    <source>
        <dbReference type="ARBA" id="ARBA00022491"/>
    </source>
</evidence>
<dbReference type="Gene3D" id="1.10.1660.10">
    <property type="match status" value="1"/>
</dbReference>
<keyword evidence="4" id="KW-0804">Transcription</keyword>
<dbReference type="Gene3D" id="1.10.1240.10">
    <property type="entry name" value="Methionine synthase domain"/>
    <property type="match status" value="1"/>
</dbReference>
<dbReference type="SUPFAM" id="SSF46955">
    <property type="entry name" value="Putative DNA-binding domain"/>
    <property type="match status" value="1"/>
</dbReference>
<dbReference type="PANTHER" id="PTHR30204:SF69">
    <property type="entry name" value="MERR-FAMILY TRANSCRIPTIONAL REGULATOR"/>
    <property type="match status" value="1"/>
</dbReference>
<evidence type="ECO:0000313" key="7">
    <source>
        <dbReference type="EMBL" id="GLR13316.1"/>
    </source>
</evidence>
<keyword evidence="8" id="KW-1185">Reference proteome</keyword>
<dbReference type="Proteomes" id="UP001156706">
    <property type="component" value="Unassembled WGS sequence"/>
</dbReference>
<evidence type="ECO:0000259" key="6">
    <source>
        <dbReference type="PROSITE" id="PS51332"/>
    </source>
</evidence>
<dbReference type="Pfam" id="PF13411">
    <property type="entry name" value="MerR_1"/>
    <property type="match status" value="1"/>
</dbReference>
<proteinExistence type="predicted"/>
<dbReference type="EMBL" id="BSOG01000002">
    <property type="protein sequence ID" value="GLR13316.1"/>
    <property type="molecule type" value="Genomic_DNA"/>
</dbReference>
<dbReference type="CDD" id="cd01104">
    <property type="entry name" value="HTH_MlrA-CarA"/>
    <property type="match status" value="1"/>
</dbReference>
<organism evidence="7 8">
    <name type="scientific">Chitinimonas prasina</name>
    <dbReference type="NCBI Taxonomy" id="1434937"/>
    <lineage>
        <taxon>Bacteria</taxon>
        <taxon>Pseudomonadati</taxon>
        <taxon>Pseudomonadota</taxon>
        <taxon>Betaproteobacteria</taxon>
        <taxon>Neisseriales</taxon>
        <taxon>Chitinibacteraceae</taxon>
        <taxon>Chitinimonas</taxon>
    </lineage>
</organism>
<keyword evidence="3" id="KW-0238">DNA-binding</keyword>
<dbReference type="InterPro" id="IPR000551">
    <property type="entry name" value="MerR-type_HTH_dom"/>
</dbReference>
<dbReference type="InterPro" id="IPR047057">
    <property type="entry name" value="MerR_fam"/>
</dbReference>
<dbReference type="PANTHER" id="PTHR30204">
    <property type="entry name" value="REDOX-CYCLING DRUG-SENSING TRANSCRIPTIONAL ACTIVATOR SOXR"/>
    <property type="match status" value="1"/>
</dbReference>
<dbReference type="SUPFAM" id="SSF52242">
    <property type="entry name" value="Cobalamin (vitamin B12)-binding domain"/>
    <property type="match status" value="1"/>
</dbReference>
<evidence type="ECO:0000313" key="8">
    <source>
        <dbReference type="Proteomes" id="UP001156706"/>
    </source>
</evidence>
<dbReference type="PROSITE" id="PS50937">
    <property type="entry name" value="HTH_MERR_2"/>
    <property type="match status" value="1"/>
</dbReference>
<dbReference type="RefSeq" id="WP_284196422.1">
    <property type="nucleotide sequence ID" value="NZ_BSOG01000002.1"/>
</dbReference>
<dbReference type="InterPro" id="IPR006158">
    <property type="entry name" value="Cobalamin-bd"/>
</dbReference>
<dbReference type="PROSITE" id="PS51332">
    <property type="entry name" value="B12_BINDING"/>
    <property type="match status" value="1"/>
</dbReference>
<feature type="domain" description="HTH merR-type" evidence="5">
    <location>
        <begin position="12"/>
        <end position="89"/>
    </location>
</feature>
<feature type="domain" description="B12-binding" evidence="6">
    <location>
        <begin position="187"/>
        <end position="311"/>
    </location>
</feature>
<gene>
    <name evidence="7" type="primary">carH_2</name>
    <name evidence="7" type="ORF">GCM10007907_21060</name>
</gene>
<accession>A0ABQ5YFF9</accession>
<sequence length="311" mass="34268">MSASGQEERGLQMPIGAVEKETRVSKELLRMWERRYGFPLPDRDESGDRVYSRETVEKLKLIRLLIDRGYRPGRLMNMQLAALRDLQAGAPRQGVPVATSLPVGPGDELVALLQQNDVDGMRRWLSQQLIDHGLRRFVTVSLQHANQAVGTAWQRGELAIHAEHLYTEQVQMMLRQALLQLYPMGQAPRVLVTTMPDEPHQLGMLMAEVMLWLEGCIILPMGTELPLADIAAAAIAHQVDVVALSFSAAYGEQAARQMLNSLAGRLPDGIQIWAGGSGVRPDDGLASSIRIVASLDQIGAVAKAWRTARSL</sequence>
<evidence type="ECO:0000256" key="2">
    <source>
        <dbReference type="ARBA" id="ARBA00023015"/>
    </source>
</evidence>
<dbReference type="InterPro" id="IPR009061">
    <property type="entry name" value="DNA-bd_dom_put_sf"/>
</dbReference>
<keyword evidence="2" id="KW-0805">Transcription regulation</keyword>
<keyword evidence="1" id="KW-0678">Repressor</keyword>
<dbReference type="InterPro" id="IPR036724">
    <property type="entry name" value="Cobalamin-bd_sf"/>
</dbReference>
<reference evidence="8" key="1">
    <citation type="journal article" date="2019" name="Int. J. Syst. Evol. Microbiol.">
        <title>The Global Catalogue of Microorganisms (GCM) 10K type strain sequencing project: providing services to taxonomists for standard genome sequencing and annotation.</title>
        <authorList>
            <consortium name="The Broad Institute Genomics Platform"/>
            <consortium name="The Broad Institute Genome Sequencing Center for Infectious Disease"/>
            <person name="Wu L."/>
            <person name="Ma J."/>
        </authorList>
    </citation>
    <scope>NUCLEOTIDE SEQUENCE [LARGE SCALE GENOMIC DNA]</scope>
    <source>
        <strain evidence="8">NBRC 110044</strain>
    </source>
</reference>